<feature type="domain" description="DUF4082" evidence="2">
    <location>
        <begin position="138"/>
        <end position="267"/>
    </location>
</feature>
<proteinExistence type="predicted"/>
<keyword evidence="4" id="KW-1185">Reference proteome</keyword>
<dbReference type="Gene3D" id="2.60.40.650">
    <property type="match status" value="1"/>
</dbReference>
<comment type="caution">
    <text evidence="3">The sequence shown here is derived from an EMBL/GenBank/DDBJ whole genome shotgun (WGS) entry which is preliminary data.</text>
</comment>
<dbReference type="RefSeq" id="WP_319978164.1">
    <property type="nucleotide sequence ID" value="NZ_JAXAVU010000011.1"/>
</dbReference>
<gene>
    <name evidence="3" type="ORF">SK854_28405</name>
</gene>
<evidence type="ECO:0000259" key="2">
    <source>
        <dbReference type="Pfam" id="PF13313"/>
    </source>
</evidence>
<name>A0ABU4V2M4_9PSEU</name>
<accession>A0ABU4V2M4</accession>
<evidence type="ECO:0000313" key="3">
    <source>
        <dbReference type="EMBL" id="MDX8146063.1"/>
    </source>
</evidence>
<feature type="signal peptide" evidence="1">
    <location>
        <begin position="1"/>
        <end position="21"/>
    </location>
</feature>
<dbReference type="Pfam" id="PF13313">
    <property type="entry name" value="DUF4082"/>
    <property type="match status" value="1"/>
</dbReference>
<feature type="chain" id="PRO_5047415960" evidence="1">
    <location>
        <begin position="22"/>
        <end position="275"/>
    </location>
</feature>
<sequence length="275" mass="29096">MRRLAVLLLALVLVSPTPALAADGPMAMIFSPTAEASAPLNEPLLVIGGAVNGESGGITEVDFSTDNGTNWTSVDAHGERWSVLLFPSVPGPLTILARAHTASTTGPVTAWRTIHVGGTTVPALTHETSLMLHDTYSPTVNDPDEQAVELGLRTQVDRPGSITAVIIKRGNYTGPVTARIWSDGTLLAEQEAPGAAHSQRITFSTPVPVVAGTEYVVSYVTPSGGYKATENYFVGNLVQTPFKIPVNAGVYSYDGSFPTDSWYASNYGIEPVFRP</sequence>
<evidence type="ECO:0000256" key="1">
    <source>
        <dbReference type="SAM" id="SignalP"/>
    </source>
</evidence>
<dbReference type="SUPFAM" id="SSF81296">
    <property type="entry name" value="E set domains"/>
    <property type="match status" value="1"/>
</dbReference>
<reference evidence="3 4" key="1">
    <citation type="submission" date="2023-11" db="EMBL/GenBank/DDBJ databases">
        <title>Lentzea sokolovensis, sp. nov., Lentzea kristufkii, sp. nov., and Lentzea miocenensis, sp. nov., rare actinobacteria from Sokolov Coal Basin, Miocene lacustrine sediment, Czech Republic.</title>
        <authorList>
            <person name="Lara A."/>
            <person name="Kotroba L."/>
            <person name="Nouioui I."/>
            <person name="Neumann-Schaal M."/>
            <person name="Mast Y."/>
            <person name="Chronakova A."/>
        </authorList>
    </citation>
    <scope>NUCLEOTIDE SEQUENCE [LARGE SCALE GENOMIC DNA]</scope>
    <source>
        <strain evidence="3 4">BCCO 10_0061</strain>
    </source>
</reference>
<dbReference type="InterPro" id="IPR025141">
    <property type="entry name" value="DUF4082"/>
</dbReference>
<dbReference type="EMBL" id="JAXAVU010000011">
    <property type="protein sequence ID" value="MDX8146063.1"/>
    <property type="molecule type" value="Genomic_DNA"/>
</dbReference>
<organism evidence="3 4">
    <name type="scientific">Lentzea sokolovensis</name>
    <dbReference type="NCBI Taxonomy" id="3095429"/>
    <lineage>
        <taxon>Bacteria</taxon>
        <taxon>Bacillati</taxon>
        <taxon>Actinomycetota</taxon>
        <taxon>Actinomycetes</taxon>
        <taxon>Pseudonocardiales</taxon>
        <taxon>Pseudonocardiaceae</taxon>
        <taxon>Lentzea</taxon>
    </lineage>
</organism>
<protein>
    <submittedName>
        <fullName evidence="3">DUF4082 domain-containing protein</fullName>
    </submittedName>
</protein>
<evidence type="ECO:0000313" key="4">
    <source>
        <dbReference type="Proteomes" id="UP001285352"/>
    </source>
</evidence>
<dbReference type="InterPro" id="IPR014756">
    <property type="entry name" value="Ig_E-set"/>
</dbReference>
<dbReference type="Proteomes" id="UP001285352">
    <property type="component" value="Unassembled WGS sequence"/>
</dbReference>
<keyword evidence="1" id="KW-0732">Signal</keyword>